<dbReference type="SMART" id="SM00034">
    <property type="entry name" value="CLECT"/>
    <property type="match status" value="1"/>
</dbReference>
<dbReference type="InterPro" id="IPR016187">
    <property type="entry name" value="CTDL_fold"/>
</dbReference>
<dbReference type="SUPFAM" id="SSF56436">
    <property type="entry name" value="C-type lectin-like"/>
    <property type="match status" value="1"/>
</dbReference>
<keyword evidence="2" id="KW-0430">Lectin</keyword>
<dbReference type="Proteomes" id="UP000515156">
    <property type="component" value="Chromosome 2"/>
</dbReference>
<dbReference type="CDD" id="cd03593">
    <property type="entry name" value="CLECT_NK_receptors_like"/>
    <property type="match status" value="1"/>
</dbReference>
<dbReference type="PROSITE" id="PS50041">
    <property type="entry name" value="C_TYPE_LECTIN_2"/>
    <property type="match status" value="1"/>
</dbReference>
<evidence type="ECO:0000256" key="3">
    <source>
        <dbReference type="ARBA" id="ARBA00023157"/>
    </source>
</evidence>
<name>A0A6P7X5E9_9AMPH</name>
<evidence type="ECO:0000256" key="1">
    <source>
        <dbReference type="ARBA" id="ARBA00004167"/>
    </source>
</evidence>
<accession>A0A6P7X5E9</accession>
<evidence type="ECO:0000313" key="6">
    <source>
        <dbReference type="Proteomes" id="UP000515156"/>
    </source>
</evidence>
<proteinExistence type="predicted"/>
<dbReference type="PANTHER" id="PTHR46746">
    <property type="entry name" value="KILLER CELL LECTIN-LIKE RECEPTOR SUBFAMILY F MEMBER 2"/>
    <property type="match status" value="1"/>
</dbReference>
<dbReference type="GO" id="GO:0016020">
    <property type="term" value="C:membrane"/>
    <property type="evidence" value="ECO:0007669"/>
    <property type="project" value="UniProtKB-SubCell"/>
</dbReference>
<reference evidence="7" key="1">
    <citation type="submission" date="2025-08" db="UniProtKB">
        <authorList>
            <consortium name="RefSeq"/>
        </authorList>
    </citation>
    <scope>IDENTIFICATION</scope>
</reference>
<evidence type="ECO:0000256" key="4">
    <source>
        <dbReference type="SAM" id="Phobius"/>
    </source>
</evidence>
<gene>
    <name evidence="7" type="primary">LOC115461805</name>
</gene>
<dbReference type="RefSeq" id="XP_030047708.1">
    <property type="nucleotide sequence ID" value="XM_030191848.1"/>
</dbReference>
<protein>
    <submittedName>
        <fullName evidence="7">C-type lectin domain family 2 member E-like isoform X1</fullName>
    </submittedName>
</protein>
<evidence type="ECO:0000313" key="7">
    <source>
        <dbReference type="RefSeq" id="XP_030047708.1"/>
    </source>
</evidence>
<dbReference type="InterPro" id="IPR016186">
    <property type="entry name" value="C-type_lectin-like/link_sf"/>
</dbReference>
<evidence type="ECO:0000259" key="5">
    <source>
        <dbReference type="PROSITE" id="PS50041"/>
    </source>
</evidence>
<keyword evidence="4" id="KW-1133">Transmembrane helix</keyword>
<dbReference type="Pfam" id="PF00059">
    <property type="entry name" value="Lectin_C"/>
    <property type="match status" value="1"/>
</dbReference>
<keyword evidence="3" id="KW-1015">Disulfide bond</keyword>
<keyword evidence="4" id="KW-0812">Transmembrane</keyword>
<keyword evidence="4" id="KW-0472">Membrane</keyword>
<dbReference type="OrthoDB" id="8935730at2759"/>
<feature type="domain" description="C-type lectin" evidence="5">
    <location>
        <begin position="121"/>
        <end position="224"/>
    </location>
</feature>
<dbReference type="PANTHER" id="PTHR46746:SF9">
    <property type="entry name" value="CD209 ANTIGEN-LIKE PROTEIN C-LIKE"/>
    <property type="match status" value="1"/>
</dbReference>
<dbReference type="InterPro" id="IPR001304">
    <property type="entry name" value="C-type_lectin-like"/>
</dbReference>
<dbReference type="Gene3D" id="3.10.100.10">
    <property type="entry name" value="Mannose-Binding Protein A, subunit A"/>
    <property type="match status" value="1"/>
</dbReference>
<dbReference type="InParanoid" id="A0A6P7X5E9"/>
<dbReference type="KEGG" id="muo:115461805"/>
<comment type="subcellular location">
    <subcellularLocation>
        <location evidence="1">Membrane</location>
        <topology evidence="1">Single-pass membrane protein</topology>
    </subcellularLocation>
</comment>
<dbReference type="GO" id="GO:0030246">
    <property type="term" value="F:carbohydrate binding"/>
    <property type="evidence" value="ECO:0007669"/>
    <property type="project" value="UniProtKB-KW"/>
</dbReference>
<feature type="transmembrane region" description="Helical" evidence="4">
    <location>
        <begin position="60"/>
        <end position="86"/>
    </location>
</feature>
<keyword evidence="6" id="KW-1185">Reference proteome</keyword>
<organism evidence="6 7">
    <name type="scientific">Microcaecilia unicolor</name>
    <dbReference type="NCBI Taxonomy" id="1415580"/>
    <lineage>
        <taxon>Eukaryota</taxon>
        <taxon>Metazoa</taxon>
        <taxon>Chordata</taxon>
        <taxon>Craniata</taxon>
        <taxon>Vertebrata</taxon>
        <taxon>Euteleostomi</taxon>
        <taxon>Amphibia</taxon>
        <taxon>Gymnophiona</taxon>
        <taxon>Siphonopidae</taxon>
        <taxon>Microcaecilia</taxon>
    </lineage>
</organism>
<dbReference type="InterPro" id="IPR033992">
    <property type="entry name" value="NKR-like_CTLD"/>
</dbReference>
<evidence type="ECO:0000256" key="2">
    <source>
        <dbReference type="ARBA" id="ARBA00022734"/>
    </source>
</evidence>
<dbReference type="InterPro" id="IPR051379">
    <property type="entry name" value="C-type_Lectin_Receptor_IMM"/>
</dbReference>
<sequence length="256" mass="28983">MSSKALIMAGEVTYAELSFPSTLRDTGKCPTANPQKVPETDFHNDEQLDKRTAIQRRSSIFTCAIILLVILCIFLLILSVTLGVLYAELSEKDTLSEESNGCSLHNEGPWYEYCPEGWRPWKGKCYFASNETKNWIDSMYDCINRDSHLAMLKNLTDLFQMLMNSSQNNNWWIGIKKMGNTWLWLDGTQIRSSVRDFSGWTCAEVTPAGLSPQQCGIQHRWICEKPIIKLQFELDCNAPAVSVNGVKQVGLPKEAM</sequence>
<dbReference type="GeneID" id="115461805"/>
<dbReference type="AlphaFoldDB" id="A0A6P7X5E9"/>